<dbReference type="InterPro" id="IPR015946">
    <property type="entry name" value="KH_dom-like_a/b"/>
</dbReference>
<gene>
    <name evidence="1" type="ORF">G4Z02_07540</name>
</gene>
<keyword evidence="2" id="KW-1185">Reference proteome</keyword>
<evidence type="ECO:0000313" key="1">
    <source>
        <dbReference type="EMBL" id="QMS85598.1"/>
    </source>
</evidence>
<dbReference type="Pfam" id="PF02566">
    <property type="entry name" value="OsmC"/>
    <property type="match status" value="1"/>
</dbReference>
<dbReference type="PANTHER" id="PTHR34352:SF1">
    <property type="entry name" value="PROTEIN YHFA"/>
    <property type="match status" value="1"/>
</dbReference>
<reference evidence="1 2" key="1">
    <citation type="submission" date="2020-02" db="EMBL/GenBank/DDBJ databases">
        <authorList>
            <person name="Zheng R.K."/>
            <person name="Sun C.M."/>
        </authorList>
    </citation>
    <scope>NUCLEOTIDE SEQUENCE [LARGE SCALE GENOMIC DNA]</scope>
    <source>
        <strain evidence="2">zrk13</strain>
    </source>
</reference>
<dbReference type="RefSeq" id="WP_258877399.1">
    <property type="nucleotide sequence ID" value="NZ_CP048914.1"/>
</dbReference>
<name>A0A7L7KUZ9_9MOLU</name>
<dbReference type="SUPFAM" id="SSF82784">
    <property type="entry name" value="OsmC-like"/>
    <property type="match status" value="1"/>
</dbReference>
<dbReference type="AlphaFoldDB" id="A0A7L7KUZ9"/>
<protein>
    <submittedName>
        <fullName evidence="1">OsmC family protein</fullName>
    </submittedName>
</protein>
<dbReference type="InterPro" id="IPR036102">
    <property type="entry name" value="OsmC/Ohrsf"/>
</dbReference>
<dbReference type="EMBL" id="CP048914">
    <property type="protein sequence ID" value="QMS85598.1"/>
    <property type="molecule type" value="Genomic_DNA"/>
</dbReference>
<evidence type="ECO:0000313" key="2">
    <source>
        <dbReference type="Proteomes" id="UP000514720"/>
    </source>
</evidence>
<organism evidence="1 2">
    <name type="scientific">Candidatus Xianfuyuplasma coldseepsis</name>
    <dbReference type="NCBI Taxonomy" id="2782163"/>
    <lineage>
        <taxon>Bacteria</taxon>
        <taxon>Bacillati</taxon>
        <taxon>Mycoplasmatota</taxon>
        <taxon>Mollicutes</taxon>
        <taxon>Candidatus Izemoplasmatales</taxon>
        <taxon>Candidatus Izemoplasmataceae</taxon>
        <taxon>Candidatus Xianfuyuplasma</taxon>
    </lineage>
</organism>
<dbReference type="PANTHER" id="PTHR34352">
    <property type="entry name" value="PROTEIN YHFA"/>
    <property type="match status" value="1"/>
</dbReference>
<dbReference type="Gene3D" id="3.30.300.20">
    <property type="match status" value="1"/>
</dbReference>
<dbReference type="KEGG" id="xcl:G4Z02_07540"/>
<accession>A0A7L7KUZ9</accession>
<dbReference type="Proteomes" id="UP000514720">
    <property type="component" value="Chromosome"/>
</dbReference>
<sequence>MANQVQVLFQANHDGQLQTENSETNISFKGNGFAPYEMFLGGYASCLHATFLGIATKKRLTFDTVHYDVYATKREEVPTLLNYVKTTITFTGVTEKKQQAIIKSLELAERYCSISAMINNIATMEFDYIFK</sequence>
<proteinExistence type="predicted"/>
<dbReference type="InterPro" id="IPR003718">
    <property type="entry name" value="OsmC/Ohr_fam"/>
</dbReference>